<feature type="signal peptide" evidence="3">
    <location>
        <begin position="1"/>
        <end position="24"/>
    </location>
</feature>
<dbReference type="PROSITE" id="PS50287">
    <property type="entry name" value="SRCR_2"/>
    <property type="match status" value="1"/>
</dbReference>
<evidence type="ECO:0000259" key="4">
    <source>
        <dbReference type="PROSITE" id="PS50287"/>
    </source>
</evidence>
<feature type="chain" id="PRO_5032909704" description="SRCR domain-containing protein" evidence="3">
    <location>
        <begin position="25"/>
        <end position="474"/>
    </location>
</feature>
<dbReference type="SUPFAM" id="SSF56487">
    <property type="entry name" value="SRCR-like"/>
    <property type="match status" value="1"/>
</dbReference>
<dbReference type="AlphaFoldDB" id="A0A835WL63"/>
<name>A0A835WL63_9CHLO</name>
<reference evidence="5" key="1">
    <citation type="journal article" date="2020" name="bioRxiv">
        <title>Comparative genomics of Chlamydomonas.</title>
        <authorList>
            <person name="Craig R.J."/>
            <person name="Hasan A.R."/>
            <person name="Ness R.W."/>
            <person name="Keightley P.D."/>
        </authorList>
    </citation>
    <scope>NUCLEOTIDE SEQUENCE</scope>
    <source>
        <strain evidence="5">CCAP 11/173</strain>
    </source>
</reference>
<feature type="domain" description="SRCR" evidence="4">
    <location>
        <begin position="93"/>
        <end position="140"/>
    </location>
</feature>
<keyword evidence="3" id="KW-0732">Signal</keyword>
<gene>
    <name evidence="5" type="ORF">HYH02_005566</name>
</gene>
<evidence type="ECO:0000256" key="3">
    <source>
        <dbReference type="SAM" id="SignalP"/>
    </source>
</evidence>
<evidence type="ECO:0000313" key="6">
    <source>
        <dbReference type="Proteomes" id="UP000613740"/>
    </source>
</evidence>
<sequence length="474" mass="50241">MKRAFLLLSLLSAAALLLLSVAEGRPRAALQPPIRSTSLHRLPPPRRASPPPTKSRTSPPASIPKSPSHSTRPGAKPSQRAPPSSLPYEGNGVRVVGDQGGRGRLEIAAVEYDGTVNWRPVCASGEFDNKVAQVMCEMMGYIYGRTYYTAEVAFNTSLSASQQTVDSIQYCLPNTPMPPASVYSDAPPVSEDQSGGGHRHYRRRRTLMYAGGSLTAAGAGAQQQQQQQQSRQLRRVGGARGLAAVRLYNIDAPLDAPYFCAFTVGSCRSAAFGPLAGVECALFEFPPAPPPPPAPPRTPLTPPAPPPLSSTIRMFGGSPRGAKPAVEPNLCSGTLPNWPGCSTYGRVELLLVSNGNGNLIWAPLCLPSPDGSISSTQLASQLAVKACKQVLNWSKNVKPVFYVNGYPLSPGFAIPSSPVTSPYDFDPAKYPGWVSVVGGNLTSATTLQDLDLVVLDQPCPSGYMFGVQCSIAMP</sequence>
<dbReference type="Proteomes" id="UP000613740">
    <property type="component" value="Unassembled WGS sequence"/>
</dbReference>
<evidence type="ECO:0000313" key="5">
    <source>
        <dbReference type="EMBL" id="KAG2449417.1"/>
    </source>
</evidence>
<accession>A0A835WL63</accession>
<dbReference type="GO" id="GO:0016020">
    <property type="term" value="C:membrane"/>
    <property type="evidence" value="ECO:0007669"/>
    <property type="project" value="InterPro"/>
</dbReference>
<feature type="region of interest" description="Disordered" evidence="2">
    <location>
        <begin position="27"/>
        <end position="93"/>
    </location>
</feature>
<evidence type="ECO:0000256" key="1">
    <source>
        <dbReference type="ARBA" id="ARBA00023157"/>
    </source>
</evidence>
<protein>
    <recommendedName>
        <fullName evidence="4">SRCR domain-containing protein</fullName>
    </recommendedName>
</protein>
<dbReference type="EMBL" id="JAEHOD010000014">
    <property type="protein sequence ID" value="KAG2449417.1"/>
    <property type="molecule type" value="Genomic_DNA"/>
</dbReference>
<dbReference type="Gene3D" id="3.10.250.10">
    <property type="entry name" value="SRCR-like domain"/>
    <property type="match status" value="1"/>
</dbReference>
<keyword evidence="6" id="KW-1185">Reference proteome</keyword>
<proteinExistence type="predicted"/>
<organism evidence="5 6">
    <name type="scientific">Chlamydomonas schloesseri</name>
    <dbReference type="NCBI Taxonomy" id="2026947"/>
    <lineage>
        <taxon>Eukaryota</taxon>
        <taxon>Viridiplantae</taxon>
        <taxon>Chlorophyta</taxon>
        <taxon>core chlorophytes</taxon>
        <taxon>Chlorophyceae</taxon>
        <taxon>CS clade</taxon>
        <taxon>Chlamydomonadales</taxon>
        <taxon>Chlamydomonadaceae</taxon>
        <taxon>Chlamydomonas</taxon>
    </lineage>
</organism>
<comment type="caution">
    <text evidence="5">The sequence shown here is derived from an EMBL/GenBank/DDBJ whole genome shotgun (WGS) entry which is preliminary data.</text>
</comment>
<keyword evidence="1" id="KW-1015">Disulfide bond</keyword>
<dbReference type="InterPro" id="IPR001190">
    <property type="entry name" value="SRCR"/>
</dbReference>
<dbReference type="OrthoDB" id="535306at2759"/>
<dbReference type="InterPro" id="IPR036772">
    <property type="entry name" value="SRCR-like_dom_sf"/>
</dbReference>
<evidence type="ECO:0000256" key="2">
    <source>
        <dbReference type="SAM" id="MobiDB-lite"/>
    </source>
</evidence>